<sequence length="75" mass="8809">MQKEFNDTGLCIFNRHYMVDNSEKLKQIIGFVEKGKYFTINRPRQFGKTTTLFLLAKQLNRRDDCVAAKISCFID</sequence>
<dbReference type="AlphaFoldDB" id="A0A0A6P8L7"/>
<evidence type="ECO:0000313" key="2">
    <source>
        <dbReference type="Proteomes" id="UP000030428"/>
    </source>
</evidence>
<gene>
    <name evidence="1" type="ORF">PN36_12185</name>
</gene>
<name>A0A0A6P8L7_9GAMM</name>
<proteinExistence type="predicted"/>
<comment type="caution">
    <text evidence="1">The sequence shown here is derived from an EMBL/GenBank/DDBJ whole genome shotgun (WGS) entry which is preliminary data.</text>
</comment>
<evidence type="ECO:0000313" key="1">
    <source>
        <dbReference type="EMBL" id="KHD07140.1"/>
    </source>
</evidence>
<protein>
    <recommendedName>
        <fullName evidence="3">AAA-ATPase-like domain-containing protein</fullName>
    </recommendedName>
</protein>
<reference evidence="1 2" key="1">
    <citation type="journal article" date="2016" name="Front. Microbiol.">
        <title>Single-Cell (Meta-)Genomics of a Dimorphic Candidatus Thiomargarita nelsonii Reveals Genomic Plasticity.</title>
        <authorList>
            <person name="Flood B.E."/>
            <person name="Fliss P."/>
            <person name="Jones D.S."/>
            <person name="Dick G.J."/>
            <person name="Jain S."/>
            <person name="Kaster A.K."/>
            <person name="Winkel M."/>
            <person name="Mussmann M."/>
            <person name="Bailey J."/>
        </authorList>
    </citation>
    <scope>NUCLEOTIDE SEQUENCE [LARGE SCALE GENOMIC DNA]</scope>
    <source>
        <strain evidence="1">Hydrate Ridge</strain>
    </source>
</reference>
<keyword evidence="2" id="KW-1185">Reference proteome</keyword>
<accession>A0A0A6P8L7</accession>
<dbReference type="Proteomes" id="UP000030428">
    <property type="component" value="Unassembled WGS sequence"/>
</dbReference>
<organism evidence="1 2">
    <name type="scientific">Candidatus Thiomargarita nelsonii</name>
    <dbReference type="NCBI Taxonomy" id="1003181"/>
    <lineage>
        <taxon>Bacteria</taxon>
        <taxon>Pseudomonadati</taxon>
        <taxon>Pseudomonadota</taxon>
        <taxon>Gammaproteobacteria</taxon>
        <taxon>Thiotrichales</taxon>
        <taxon>Thiotrichaceae</taxon>
        <taxon>Thiomargarita</taxon>
    </lineage>
</organism>
<dbReference type="EMBL" id="JSZA02000038">
    <property type="protein sequence ID" value="KHD07140.1"/>
    <property type="molecule type" value="Genomic_DNA"/>
</dbReference>
<evidence type="ECO:0008006" key="3">
    <source>
        <dbReference type="Google" id="ProtNLM"/>
    </source>
</evidence>